<sequence>MKTTFAIIAVFASLGCSVPVDQASDTCQVSPDAGPKIWADINEKYEKCKAIFPKDPCVKELFHLQGSIGHFEENCKPGGTLAGTKSQPVLLKYFPDGKSKCWPGQKDTIYVNKEVYQRICTQCINVEQKSPQQTQAQPKTEQPKTEQPKKKEMDQEKQRKTVTIKVSDSNKKTPEEIVAAVVRQDMTGPYLCDKSSKTCPEVTLTPKVIQTLTDMGFKVEKVEKQT</sequence>
<feature type="region of interest" description="Disordered" evidence="1">
    <location>
        <begin position="131"/>
        <end position="169"/>
    </location>
</feature>
<feature type="compositionally biased region" description="Basic and acidic residues" evidence="1">
    <location>
        <begin position="141"/>
        <end position="159"/>
    </location>
</feature>
<dbReference type="EMBL" id="JASWJB010000004">
    <property type="protein sequence ID" value="KAK2616628.1"/>
    <property type="molecule type" value="Genomic_DNA"/>
</dbReference>
<evidence type="ECO:0000313" key="3">
    <source>
        <dbReference type="EMBL" id="KAK2616628.1"/>
    </source>
</evidence>
<evidence type="ECO:0000313" key="4">
    <source>
        <dbReference type="Proteomes" id="UP001251528"/>
    </source>
</evidence>
<dbReference type="Proteomes" id="UP001251528">
    <property type="component" value="Unassembled WGS sequence"/>
</dbReference>
<name>A0AAJ0G413_9HYPO</name>
<gene>
    <name evidence="3" type="ORF">QQS21_000451</name>
</gene>
<feature type="chain" id="PRO_5042506227" evidence="2">
    <location>
        <begin position="18"/>
        <end position="226"/>
    </location>
</feature>
<evidence type="ECO:0000256" key="2">
    <source>
        <dbReference type="SAM" id="SignalP"/>
    </source>
</evidence>
<evidence type="ECO:0000256" key="1">
    <source>
        <dbReference type="SAM" id="MobiDB-lite"/>
    </source>
</evidence>
<accession>A0AAJ0G413</accession>
<dbReference type="PROSITE" id="PS51257">
    <property type="entry name" value="PROKAR_LIPOPROTEIN"/>
    <property type="match status" value="1"/>
</dbReference>
<organism evidence="3 4">
    <name type="scientific">Conoideocrella luteorostrata</name>
    <dbReference type="NCBI Taxonomy" id="1105319"/>
    <lineage>
        <taxon>Eukaryota</taxon>
        <taxon>Fungi</taxon>
        <taxon>Dikarya</taxon>
        <taxon>Ascomycota</taxon>
        <taxon>Pezizomycotina</taxon>
        <taxon>Sordariomycetes</taxon>
        <taxon>Hypocreomycetidae</taxon>
        <taxon>Hypocreales</taxon>
        <taxon>Clavicipitaceae</taxon>
        <taxon>Conoideocrella</taxon>
    </lineage>
</organism>
<proteinExistence type="predicted"/>
<feature type="signal peptide" evidence="2">
    <location>
        <begin position="1"/>
        <end position="17"/>
    </location>
</feature>
<comment type="caution">
    <text evidence="3">The sequence shown here is derived from an EMBL/GenBank/DDBJ whole genome shotgun (WGS) entry which is preliminary data.</text>
</comment>
<dbReference type="AlphaFoldDB" id="A0AAJ0G413"/>
<reference evidence="3" key="1">
    <citation type="submission" date="2023-06" db="EMBL/GenBank/DDBJ databases">
        <title>Conoideocrella luteorostrata (Hypocreales: Clavicipitaceae), a potential biocontrol fungus for elongate hemlock scale in United States Christmas tree production areas.</title>
        <authorList>
            <person name="Barrett H."/>
            <person name="Lovett B."/>
            <person name="Macias A.M."/>
            <person name="Stajich J.E."/>
            <person name="Kasson M.T."/>
        </authorList>
    </citation>
    <scope>NUCLEOTIDE SEQUENCE</scope>
    <source>
        <strain evidence="3">ARSEF 14590</strain>
    </source>
</reference>
<keyword evidence="4" id="KW-1185">Reference proteome</keyword>
<keyword evidence="2" id="KW-0732">Signal</keyword>
<protein>
    <submittedName>
        <fullName evidence="3">Uncharacterized protein</fullName>
    </submittedName>
</protein>